<protein>
    <recommendedName>
        <fullName evidence="2">SpoVT-AbrB domain-containing protein</fullName>
    </recommendedName>
</protein>
<organism evidence="3 4">
    <name type="scientific">Methanolobus halotolerans</name>
    <dbReference type="NCBI Taxonomy" id="2052935"/>
    <lineage>
        <taxon>Archaea</taxon>
        <taxon>Methanobacteriati</taxon>
        <taxon>Methanobacteriota</taxon>
        <taxon>Stenosarchaea group</taxon>
        <taxon>Methanomicrobia</taxon>
        <taxon>Methanosarcinales</taxon>
        <taxon>Methanosarcinaceae</taxon>
        <taxon>Methanolobus</taxon>
    </lineage>
</organism>
<evidence type="ECO:0000313" key="3">
    <source>
        <dbReference type="EMBL" id="TGC08754.1"/>
    </source>
</evidence>
<feature type="transmembrane region" description="Helical" evidence="1">
    <location>
        <begin position="73"/>
        <end position="90"/>
    </location>
</feature>
<dbReference type="RefSeq" id="WP_135389939.1">
    <property type="nucleotide sequence ID" value="NZ_PGGK01000008.1"/>
</dbReference>
<comment type="caution">
    <text evidence="3">The sequence shown here is derived from an EMBL/GenBank/DDBJ whole genome shotgun (WGS) entry which is preliminary data.</text>
</comment>
<evidence type="ECO:0000259" key="2">
    <source>
        <dbReference type="SMART" id="SM00966"/>
    </source>
</evidence>
<dbReference type="Pfam" id="PF04014">
    <property type="entry name" value="MazE_antitoxin"/>
    <property type="match status" value="1"/>
</dbReference>
<keyword evidence="1" id="KW-0472">Membrane</keyword>
<feature type="domain" description="SpoVT-AbrB" evidence="2">
    <location>
        <begin position="8"/>
        <end position="54"/>
    </location>
</feature>
<evidence type="ECO:0000313" key="4">
    <source>
        <dbReference type="Proteomes" id="UP000297295"/>
    </source>
</evidence>
<keyword evidence="4" id="KW-1185">Reference proteome</keyword>
<name>A0A4E0PUV0_9EURY</name>
<dbReference type="OrthoDB" id="40991at2157"/>
<accession>A0A4E0PUV0</accession>
<dbReference type="InterPro" id="IPR037914">
    <property type="entry name" value="SpoVT-AbrB_sf"/>
</dbReference>
<dbReference type="SMART" id="SM00966">
    <property type="entry name" value="SpoVT_AbrB"/>
    <property type="match status" value="1"/>
</dbReference>
<dbReference type="EMBL" id="PGGK01000008">
    <property type="protein sequence ID" value="TGC08754.1"/>
    <property type="molecule type" value="Genomic_DNA"/>
</dbReference>
<evidence type="ECO:0000256" key="1">
    <source>
        <dbReference type="SAM" id="Phobius"/>
    </source>
</evidence>
<proteinExistence type="predicted"/>
<dbReference type="AlphaFoldDB" id="A0A4E0PUV0"/>
<reference evidence="3 4" key="1">
    <citation type="submission" date="2017-11" db="EMBL/GenBank/DDBJ databases">
        <title>Isolation and Characterization of Methanogenic Archaea from Saline Meromictic Lake at Siberia.</title>
        <authorList>
            <person name="Shen Y."/>
            <person name="Huang H.-H."/>
            <person name="Lai M.-C."/>
            <person name="Chen S.-C."/>
        </authorList>
    </citation>
    <scope>NUCLEOTIDE SEQUENCE [LARGE SCALE GENOMIC DNA]</scope>
    <source>
        <strain evidence="3 4">SY-01</strain>
    </source>
</reference>
<sequence>MDTRKVQVTGKSTYIITIPKKWAVRSKLKSGSPLSILYAEDGSLIIKPPAFNEGRKARMVKVDKKLEHLKRDIIGLYIVGNHLYMASYLYNKKKQ</sequence>
<dbReference type="InterPro" id="IPR007159">
    <property type="entry name" value="SpoVT-AbrB_dom"/>
</dbReference>
<keyword evidence="1" id="KW-1133">Transmembrane helix</keyword>
<keyword evidence="1" id="KW-0812">Transmembrane</keyword>
<gene>
    <name evidence="3" type="ORF">CUN85_08785</name>
</gene>
<dbReference type="SUPFAM" id="SSF89447">
    <property type="entry name" value="AbrB/MazE/MraZ-like"/>
    <property type="match status" value="1"/>
</dbReference>
<dbReference type="GO" id="GO:0003677">
    <property type="term" value="F:DNA binding"/>
    <property type="evidence" value="ECO:0007669"/>
    <property type="project" value="InterPro"/>
</dbReference>
<dbReference type="Proteomes" id="UP000297295">
    <property type="component" value="Unassembled WGS sequence"/>
</dbReference>